<gene>
    <name evidence="1" type="ORF">FISHEDRAFT_75967</name>
</gene>
<evidence type="ECO:0000313" key="1">
    <source>
        <dbReference type="EMBL" id="KIY46124.1"/>
    </source>
</evidence>
<evidence type="ECO:0000313" key="2">
    <source>
        <dbReference type="Proteomes" id="UP000054144"/>
    </source>
</evidence>
<keyword evidence="2" id="KW-1185">Reference proteome</keyword>
<name>A0A0D7A6X3_9AGAR</name>
<organism evidence="1 2">
    <name type="scientific">Fistulina hepatica ATCC 64428</name>
    <dbReference type="NCBI Taxonomy" id="1128425"/>
    <lineage>
        <taxon>Eukaryota</taxon>
        <taxon>Fungi</taxon>
        <taxon>Dikarya</taxon>
        <taxon>Basidiomycota</taxon>
        <taxon>Agaricomycotina</taxon>
        <taxon>Agaricomycetes</taxon>
        <taxon>Agaricomycetidae</taxon>
        <taxon>Agaricales</taxon>
        <taxon>Fistulinaceae</taxon>
        <taxon>Fistulina</taxon>
    </lineage>
</organism>
<accession>A0A0D7A6X3</accession>
<reference evidence="1 2" key="1">
    <citation type="journal article" date="2015" name="Fungal Genet. Biol.">
        <title>Evolution of novel wood decay mechanisms in Agaricales revealed by the genome sequences of Fistulina hepatica and Cylindrobasidium torrendii.</title>
        <authorList>
            <person name="Floudas D."/>
            <person name="Held B.W."/>
            <person name="Riley R."/>
            <person name="Nagy L.G."/>
            <person name="Koehler G."/>
            <person name="Ransdell A.S."/>
            <person name="Younus H."/>
            <person name="Chow J."/>
            <person name="Chiniquy J."/>
            <person name="Lipzen A."/>
            <person name="Tritt A."/>
            <person name="Sun H."/>
            <person name="Haridas S."/>
            <person name="LaButti K."/>
            <person name="Ohm R.A."/>
            <person name="Kues U."/>
            <person name="Blanchette R.A."/>
            <person name="Grigoriev I.V."/>
            <person name="Minto R.E."/>
            <person name="Hibbett D.S."/>
        </authorList>
    </citation>
    <scope>NUCLEOTIDE SEQUENCE [LARGE SCALE GENOMIC DNA]</scope>
    <source>
        <strain evidence="1 2">ATCC 64428</strain>
    </source>
</reference>
<dbReference type="AlphaFoldDB" id="A0A0D7A6X3"/>
<dbReference type="Proteomes" id="UP000054144">
    <property type="component" value="Unassembled WGS sequence"/>
</dbReference>
<protein>
    <submittedName>
        <fullName evidence="1">Uncharacterized protein</fullName>
    </submittedName>
</protein>
<proteinExistence type="predicted"/>
<dbReference type="EMBL" id="KN882043">
    <property type="protein sequence ID" value="KIY46124.1"/>
    <property type="molecule type" value="Genomic_DNA"/>
</dbReference>
<sequence length="354" mass="37838">MPFLVPLISPLHHPLLQPPGISAKMFVFPGAFSTVPLTAENLLKHTTAIHPTYDEQEADDTSSSTSTSCWLGLATSTAPSSPLLATPELSPLCPSTVLDINDDVLNGKCTSKADLASADKCGANHLEPSFANEDAQPFAQMAALMGEFYSLYQTILDDTKLVFDPFRDEKPTGFTAGLRSDDDEIFVPSFDHTFADNGPIGSAVFSGDGAFVYARRAATDRMLSDFPEQASHGPAPSLNLSVLERVHLRQAAMVWEAQHPKIDTTAPPTYGGLPNTWFGAFSPAKRAAPAPAPTAPTRPALARAAPRGCRLKRILCENAGHVAQKMQGVAAGGYRRTPRVCAAPSVAWTHSIWA</sequence>